<reference evidence="2 3" key="1">
    <citation type="submission" date="2024-01" db="EMBL/GenBank/DDBJ databases">
        <title>The complete chloroplast genome sequence of Lithospermum erythrorhizon: insights into the phylogenetic relationship among Boraginaceae species and the maternal lineages of purple gromwells.</title>
        <authorList>
            <person name="Okada T."/>
            <person name="Watanabe K."/>
        </authorList>
    </citation>
    <scope>NUCLEOTIDE SEQUENCE [LARGE SCALE GENOMIC DNA]</scope>
</reference>
<keyword evidence="3" id="KW-1185">Reference proteome</keyword>
<feature type="domain" description="DUF4283" evidence="1">
    <location>
        <begin position="73"/>
        <end position="153"/>
    </location>
</feature>
<proteinExistence type="predicted"/>
<dbReference type="AlphaFoldDB" id="A0AAV3QPW3"/>
<dbReference type="EMBL" id="BAABME010022143">
    <property type="protein sequence ID" value="GAA0165118.1"/>
    <property type="molecule type" value="Genomic_DNA"/>
</dbReference>
<dbReference type="PANTHER" id="PTHR31286:SF179">
    <property type="entry name" value="RNASE H TYPE-1 DOMAIN-CONTAINING PROTEIN"/>
    <property type="match status" value="1"/>
</dbReference>
<protein>
    <recommendedName>
        <fullName evidence="1">DUF4283 domain-containing protein</fullName>
    </recommendedName>
</protein>
<accession>A0AAV3QPW3</accession>
<evidence type="ECO:0000313" key="3">
    <source>
        <dbReference type="Proteomes" id="UP001454036"/>
    </source>
</evidence>
<dbReference type="InterPro" id="IPR025558">
    <property type="entry name" value="DUF4283"/>
</dbReference>
<dbReference type="PANTHER" id="PTHR31286">
    <property type="entry name" value="GLYCINE-RICH CELL WALL STRUCTURAL PROTEIN 1.8-LIKE"/>
    <property type="match status" value="1"/>
</dbReference>
<gene>
    <name evidence="2" type="ORF">LIER_39916</name>
</gene>
<comment type="caution">
    <text evidence="2">The sequence shown here is derived from an EMBL/GenBank/DDBJ whole genome shotgun (WGS) entry which is preliminary data.</text>
</comment>
<name>A0AAV3QPW3_LITER</name>
<dbReference type="InterPro" id="IPR040256">
    <property type="entry name" value="At4g02000-like"/>
</dbReference>
<evidence type="ECO:0000259" key="1">
    <source>
        <dbReference type="Pfam" id="PF14111"/>
    </source>
</evidence>
<dbReference type="Proteomes" id="UP001454036">
    <property type="component" value="Unassembled WGS sequence"/>
</dbReference>
<evidence type="ECO:0000313" key="2">
    <source>
        <dbReference type="EMBL" id="GAA0165118.1"/>
    </source>
</evidence>
<sequence>MADGEEAQSPLSRPTPVDDIPFKLQSYAQVVQGHHVTESPHLGLSSLPFRPTSVYQGKPSVVFISSEKHVLPESMKPVLVGKFSHGRPPFGVIKESFVRLKLRGDCNISIYDAKHIFIECECTADFYRIWLKLSWFINGYEMRVFKWDSEFSPVKESPIAPVWIRIEGLPLYMFDEKALLSLANSIAKPIRVDPRNINRANLSSARICVELDVSQPLVDSIWVRFVDEKSKEVLEGFWVRVYYDVVPPFCTLCSHICHGLESCKRRAGIRYERDAHKVFDTLSQPGDFTVGKVFDVLPQSVNTSNVVSMPAGTHGTRFGRKGAVSKVWKVKQQVAQIVALVVEPEGDARLDDKDSRLTLCSAAFSPWTCSRLTRWKVLIEEAGCGDAIRPQGEHFQDQQVSAKINVENAGCGLVDTEVGPNLEVAQPSITIPADMEQVEAFQNRLEQVTQGAISASQSVLGDKLCGEIGARPGIVKAALLQLQEKRRITEMRAQGLPFDDKG</sequence>
<dbReference type="Pfam" id="PF14111">
    <property type="entry name" value="DUF4283"/>
    <property type="match status" value="1"/>
</dbReference>
<organism evidence="2 3">
    <name type="scientific">Lithospermum erythrorhizon</name>
    <name type="common">Purple gromwell</name>
    <name type="synonym">Lithospermum officinale var. erythrorhizon</name>
    <dbReference type="NCBI Taxonomy" id="34254"/>
    <lineage>
        <taxon>Eukaryota</taxon>
        <taxon>Viridiplantae</taxon>
        <taxon>Streptophyta</taxon>
        <taxon>Embryophyta</taxon>
        <taxon>Tracheophyta</taxon>
        <taxon>Spermatophyta</taxon>
        <taxon>Magnoliopsida</taxon>
        <taxon>eudicotyledons</taxon>
        <taxon>Gunneridae</taxon>
        <taxon>Pentapetalae</taxon>
        <taxon>asterids</taxon>
        <taxon>lamiids</taxon>
        <taxon>Boraginales</taxon>
        <taxon>Boraginaceae</taxon>
        <taxon>Boraginoideae</taxon>
        <taxon>Lithospermeae</taxon>
        <taxon>Lithospermum</taxon>
    </lineage>
</organism>